<evidence type="ECO:0008006" key="10">
    <source>
        <dbReference type="Google" id="ProtNLM"/>
    </source>
</evidence>
<evidence type="ECO:0000256" key="6">
    <source>
        <dbReference type="ARBA" id="ARBA00023014"/>
    </source>
</evidence>
<keyword evidence="4" id="KW-0249">Electron transport</keyword>
<proteinExistence type="predicted"/>
<evidence type="ECO:0000256" key="1">
    <source>
        <dbReference type="ARBA" id="ARBA00001927"/>
    </source>
</evidence>
<evidence type="ECO:0000256" key="2">
    <source>
        <dbReference type="ARBA" id="ARBA00022448"/>
    </source>
</evidence>
<dbReference type="Proteomes" id="UP000429552">
    <property type="component" value="Unassembled WGS sequence"/>
</dbReference>
<dbReference type="InterPro" id="IPR051269">
    <property type="entry name" value="Fe-S_cluster_ET"/>
</dbReference>
<dbReference type="GO" id="GO:0051538">
    <property type="term" value="F:3 iron, 4 sulfur cluster binding"/>
    <property type="evidence" value="ECO:0007669"/>
    <property type="project" value="UniProtKB-KW"/>
</dbReference>
<organism evidence="8 9">
    <name type="scientific">Streptomyces nigrescens</name>
    <dbReference type="NCBI Taxonomy" id="1920"/>
    <lineage>
        <taxon>Bacteria</taxon>
        <taxon>Bacillati</taxon>
        <taxon>Actinomycetota</taxon>
        <taxon>Actinomycetes</taxon>
        <taxon>Kitasatosporales</taxon>
        <taxon>Streptomycetaceae</taxon>
        <taxon>Streptomyces</taxon>
    </lineage>
</organism>
<accession>A0A640TYE7</accession>
<comment type="cofactor">
    <cofactor evidence="1">
        <name>[3Fe-4S] cluster</name>
        <dbReference type="ChEBI" id="CHEBI:21137"/>
    </cofactor>
</comment>
<evidence type="ECO:0000256" key="5">
    <source>
        <dbReference type="ARBA" id="ARBA00023004"/>
    </source>
</evidence>
<reference evidence="8 9" key="1">
    <citation type="submission" date="2019-12" db="EMBL/GenBank/DDBJ databases">
        <title>Whole genome shotgun sequence of Streptomyces libani subsp. libani NBRC 13452.</title>
        <authorList>
            <person name="Ichikawa N."/>
            <person name="Kimura A."/>
            <person name="Kitahashi Y."/>
            <person name="Komaki H."/>
            <person name="Tamura T."/>
        </authorList>
    </citation>
    <scope>NUCLEOTIDE SEQUENCE [LARGE SCALE GENOMIC DNA]</scope>
    <source>
        <strain evidence="8 9">NBRC 13452</strain>
    </source>
</reference>
<evidence type="ECO:0000256" key="4">
    <source>
        <dbReference type="ARBA" id="ARBA00022982"/>
    </source>
</evidence>
<dbReference type="SUPFAM" id="SSF54862">
    <property type="entry name" value="4Fe-4S ferredoxins"/>
    <property type="match status" value="1"/>
</dbReference>
<keyword evidence="3" id="KW-0479">Metal-binding</keyword>
<evidence type="ECO:0000313" key="8">
    <source>
        <dbReference type="EMBL" id="GFE27241.1"/>
    </source>
</evidence>
<protein>
    <recommendedName>
        <fullName evidence="10">Ferredoxin</fullName>
    </recommendedName>
</protein>
<keyword evidence="2" id="KW-0813">Transport</keyword>
<dbReference type="EMBL" id="BLIP01000003">
    <property type="protein sequence ID" value="GFE27241.1"/>
    <property type="molecule type" value="Genomic_DNA"/>
</dbReference>
<keyword evidence="5" id="KW-0408">Iron</keyword>
<dbReference type="PANTHER" id="PTHR36923:SF3">
    <property type="entry name" value="FERREDOXIN"/>
    <property type="match status" value="1"/>
</dbReference>
<dbReference type="Pfam" id="PF13459">
    <property type="entry name" value="Fer4_15"/>
    <property type="match status" value="1"/>
</dbReference>
<comment type="caution">
    <text evidence="8">The sequence shown here is derived from an EMBL/GenBank/DDBJ whole genome shotgun (WGS) entry which is preliminary data.</text>
</comment>
<dbReference type="Gene3D" id="3.30.70.20">
    <property type="match status" value="1"/>
</dbReference>
<dbReference type="GO" id="GO:0046872">
    <property type="term" value="F:metal ion binding"/>
    <property type="evidence" value="ECO:0007669"/>
    <property type="project" value="UniProtKB-KW"/>
</dbReference>
<dbReference type="AlphaFoldDB" id="A0A640TYE7"/>
<dbReference type="PANTHER" id="PTHR36923">
    <property type="entry name" value="FERREDOXIN"/>
    <property type="match status" value="1"/>
</dbReference>
<keyword evidence="7" id="KW-0003">3Fe-4S</keyword>
<evidence type="ECO:0000256" key="3">
    <source>
        <dbReference type="ARBA" id="ARBA00022723"/>
    </source>
</evidence>
<sequence length="170" mass="18729">MTDDALDAYLNFAYRSAKGHCDGFPYSARSCVHGGAIWSCSGLRGEACGVRRDMWDVGRDLRFWSPRVNPRMAEHHLRRAATGSRTDDDGCGAGRWEEWLGLNVVVDLNRCQGYAQCAFLAPEVFTMHGEESLLYHPVVPDGQLERVRRAVAACPVQAILMGEEAGAGAR</sequence>
<evidence type="ECO:0000313" key="9">
    <source>
        <dbReference type="Proteomes" id="UP000429552"/>
    </source>
</evidence>
<evidence type="ECO:0000256" key="7">
    <source>
        <dbReference type="ARBA" id="ARBA00023291"/>
    </source>
</evidence>
<keyword evidence="6" id="KW-0411">Iron-sulfur</keyword>
<gene>
    <name evidence="8" type="ORF">Sliba_76940</name>
</gene>
<name>A0A640TYE7_STRNI</name>